<reference evidence="4" key="1">
    <citation type="journal article" date="2019" name="Int. J. Syst. Evol. Microbiol.">
        <title>The Global Catalogue of Microorganisms (GCM) 10K type strain sequencing project: providing services to taxonomists for standard genome sequencing and annotation.</title>
        <authorList>
            <consortium name="The Broad Institute Genomics Platform"/>
            <consortium name="The Broad Institute Genome Sequencing Center for Infectious Disease"/>
            <person name="Wu L."/>
            <person name="Ma J."/>
        </authorList>
    </citation>
    <scope>NUCLEOTIDE SEQUENCE [LARGE SCALE GENOMIC DNA]</scope>
    <source>
        <strain evidence="4">R28</strain>
    </source>
</reference>
<proteinExistence type="predicted"/>
<dbReference type="PANTHER" id="PTHR33376:SF3">
    <property type="entry name" value="C4-DICARBOXYLATE-BINDING PROTEIN"/>
    <property type="match status" value="1"/>
</dbReference>
<protein>
    <submittedName>
        <fullName evidence="3">C4-dicarboxylate TRAP transporter substrate-binding protein</fullName>
    </submittedName>
</protein>
<dbReference type="InterPro" id="IPR038404">
    <property type="entry name" value="TRAP_DctP_sf"/>
</dbReference>
<dbReference type="Gene3D" id="3.40.190.170">
    <property type="entry name" value="Bacterial extracellular solute-binding protein, family 7"/>
    <property type="match status" value="1"/>
</dbReference>
<dbReference type="Proteomes" id="UP001597383">
    <property type="component" value="Unassembled WGS sequence"/>
</dbReference>
<evidence type="ECO:0000313" key="3">
    <source>
        <dbReference type="EMBL" id="MFD2044636.1"/>
    </source>
</evidence>
<evidence type="ECO:0000256" key="1">
    <source>
        <dbReference type="ARBA" id="ARBA00022729"/>
    </source>
</evidence>
<keyword evidence="4" id="KW-1185">Reference proteome</keyword>
<accession>A0ABW4W0T7</accession>
<feature type="signal peptide" evidence="2">
    <location>
        <begin position="1"/>
        <end position="20"/>
    </location>
</feature>
<feature type="chain" id="PRO_5047423247" evidence="2">
    <location>
        <begin position="21"/>
        <end position="337"/>
    </location>
</feature>
<sequence>MKIKIGLTLISIFLVLIVSACGDSDSETSGESDGGETYTLKLGTALTEGDPIYDGLVEFSDAVNERTDGNVTVEIFGSGSLGEDNDIVEQAKTGANVAVLVDSGRLADMVPELGILSAPYVVDNFDEANKVAQSDLFKEWSDKLAEEHGLQILSFNWYQGERHMLTNEPIETPADLEGLTIRTIGAPIALQTMEALGMSPSGMAWTEVYPGLQQGVIDAADAQHPATYGANLHEVVDYITKTRHFQLITGVITGAGWMEDIPEEYQNIIYEEAQKHGEQASKKTEESLEEYEQMMIDEGVTVKEVDVEEFKALTDSVYSEFDGYQELREEINNILGK</sequence>
<comment type="caution">
    <text evidence="3">The sequence shown here is derived from an EMBL/GenBank/DDBJ whole genome shotgun (WGS) entry which is preliminary data.</text>
</comment>
<keyword evidence="1 2" id="KW-0732">Signal</keyword>
<name>A0ABW4W0T7_9BACI</name>
<gene>
    <name evidence="3" type="ORF">ACFSJF_10190</name>
</gene>
<dbReference type="EMBL" id="JBHUHQ010000015">
    <property type="protein sequence ID" value="MFD2044636.1"/>
    <property type="molecule type" value="Genomic_DNA"/>
</dbReference>
<evidence type="ECO:0000313" key="4">
    <source>
        <dbReference type="Proteomes" id="UP001597383"/>
    </source>
</evidence>
<dbReference type="PROSITE" id="PS51257">
    <property type="entry name" value="PROKAR_LIPOPROTEIN"/>
    <property type="match status" value="1"/>
</dbReference>
<organism evidence="3 4">
    <name type="scientific">Ornithinibacillus salinisoli</name>
    <dbReference type="NCBI Taxonomy" id="1848459"/>
    <lineage>
        <taxon>Bacteria</taxon>
        <taxon>Bacillati</taxon>
        <taxon>Bacillota</taxon>
        <taxon>Bacilli</taxon>
        <taxon>Bacillales</taxon>
        <taxon>Bacillaceae</taxon>
        <taxon>Ornithinibacillus</taxon>
    </lineage>
</organism>
<evidence type="ECO:0000256" key="2">
    <source>
        <dbReference type="SAM" id="SignalP"/>
    </source>
</evidence>
<dbReference type="Pfam" id="PF03480">
    <property type="entry name" value="DctP"/>
    <property type="match status" value="1"/>
</dbReference>
<dbReference type="PANTHER" id="PTHR33376">
    <property type="match status" value="1"/>
</dbReference>
<dbReference type="CDD" id="cd13669">
    <property type="entry name" value="PBP2_TRAP_TM0322_like"/>
    <property type="match status" value="1"/>
</dbReference>
<dbReference type="InterPro" id="IPR018389">
    <property type="entry name" value="DctP_fam"/>
</dbReference>
<dbReference type="NCBIfam" id="NF037995">
    <property type="entry name" value="TRAP_S1"/>
    <property type="match status" value="1"/>
</dbReference>
<dbReference type="RefSeq" id="WP_377556128.1">
    <property type="nucleotide sequence ID" value="NZ_JBHUHQ010000015.1"/>
</dbReference>